<gene>
    <name evidence="3" type="ORF">V5E97_25640</name>
</gene>
<dbReference type="EMBL" id="CP155447">
    <property type="protein sequence ID" value="XBH01716.1"/>
    <property type="molecule type" value="Genomic_DNA"/>
</dbReference>
<dbReference type="Gene3D" id="3.30.2310.20">
    <property type="entry name" value="RelE-like"/>
    <property type="match status" value="1"/>
</dbReference>
<comment type="similarity">
    <text evidence="1">Belongs to the RelE toxin family.</text>
</comment>
<dbReference type="InterPro" id="IPR007712">
    <property type="entry name" value="RelE/ParE_toxin"/>
</dbReference>
<evidence type="ECO:0000313" key="3">
    <source>
        <dbReference type="EMBL" id="XBH01716.1"/>
    </source>
</evidence>
<proteinExistence type="inferred from homology"/>
<name>A0AAU7C902_9BACT</name>
<dbReference type="RefSeq" id="WP_406694461.1">
    <property type="nucleotide sequence ID" value="NZ_CP155447.1"/>
</dbReference>
<dbReference type="InterPro" id="IPR051803">
    <property type="entry name" value="TA_system_RelE-like_toxin"/>
</dbReference>
<accession>A0AAU7C902</accession>
<reference evidence="3" key="1">
    <citation type="submission" date="2024-05" db="EMBL/GenBank/DDBJ databases">
        <title>Planctomycetes of the genus Singulisphaera possess chitinolytic capabilities.</title>
        <authorList>
            <person name="Ivanova A."/>
        </authorList>
    </citation>
    <scope>NUCLEOTIDE SEQUENCE</scope>
    <source>
        <strain evidence="3">Ch08T</strain>
    </source>
</reference>
<evidence type="ECO:0000256" key="2">
    <source>
        <dbReference type="ARBA" id="ARBA00022649"/>
    </source>
</evidence>
<dbReference type="AlphaFoldDB" id="A0AAU7C902"/>
<evidence type="ECO:0000256" key="1">
    <source>
        <dbReference type="ARBA" id="ARBA00006226"/>
    </source>
</evidence>
<dbReference type="Pfam" id="PF05016">
    <property type="entry name" value="ParE_toxin"/>
    <property type="match status" value="1"/>
</dbReference>
<organism evidence="3">
    <name type="scientific">Singulisphaera sp. Ch08</name>
    <dbReference type="NCBI Taxonomy" id="3120278"/>
    <lineage>
        <taxon>Bacteria</taxon>
        <taxon>Pseudomonadati</taxon>
        <taxon>Planctomycetota</taxon>
        <taxon>Planctomycetia</taxon>
        <taxon>Isosphaerales</taxon>
        <taxon>Isosphaeraceae</taxon>
        <taxon>Singulisphaera</taxon>
    </lineage>
</organism>
<dbReference type="PANTHER" id="PTHR33755">
    <property type="entry name" value="TOXIN PARE1-RELATED"/>
    <property type="match status" value="1"/>
</dbReference>
<dbReference type="PANTHER" id="PTHR33755:SF9">
    <property type="entry name" value="TOXIN PARE1"/>
    <property type="match status" value="1"/>
</dbReference>
<sequence>MKDAIVLKSPQARLDLIGCYVYIGERNQSAAHRFLKAAEATFATLARTPQIGELYEVDNDRLAGLRCAFVKRFRNYLIFYRPIDGGIDVIRVLHATRNFGDILRETN</sequence>
<keyword evidence="2" id="KW-1277">Toxin-antitoxin system</keyword>
<dbReference type="InterPro" id="IPR035093">
    <property type="entry name" value="RelE/ParE_toxin_dom_sf"/>
</dbReference>
<protein>
    <submittedName>
        <fullName evidence="3">Type II toxin-antitoxin system RelE/ParE family toxin</fullName>
    </submittedName>
</protein>